<dbReference type="EMBL" id="VFPS01000001">
    <property type="protein sequence ID" value="TQN00735.1"/>
    <property type="molecule type" value="Genomic_DNA"/>
</dbReference>
<evidence type="ECO:0000256" key="1">
    <source>
        <dbReference type="SAM" id="MobiDB-lite"/>
    </source>
</evidence>
<name>A0A4Y3UQJ5_9MICO</name>
<gene>
    <name evidence="2" type="ORF">FHX68_0853</name>
</gene>
<organism evidence="2 3">
    <name type="scientific">Microbacterium lacticum</name>
    <dbReference type="NCBI Taxonomy" id="33885"/>
    <lineage>
        <taxon>Bacteria</taxon>
        <taxon>Bacillati</taxon>
        <taxon>Actinomycetota</taxon>
        <taxon>Actinomycetes</taxon>
        <taxon>Micrococcales</taxon>
        <taxon>Microbacteriaceae</taxon>
        <taxon>Microbacterium</taxon>
    </lineage>
</organism>
<accession>A0A4Y3UQJ5</accession>
<reference evidence="2 3" key="1">
    <citation type="submission" date="2019-06" db="EMBL/GenBank/DDBJ databases">
        <title>Sequencing the genomes of 1000 actinobacteria strains.</title>
        <authorList>
            <person name="Klenk H.-P."/>
        </authorList>
    </citation>
    <scope>NUCLEOTIDE SEQUENCE [LARGE SCALE GENOMIC DNA]</scope>
    <source>
        <strain evidence="2 3">DSM 20427</strain>
    </source>
</reference>
<dbReference type="AlphaFoldDB" id="A0A4Y3UQJ5"/>
<sequence length="58" mass="6706">MSALAHLPTSIKALETLLLTSPNPETADLIRERINERRMHNRRSRAKRQARLDEARAE</sequence>
<dbReference type="Proteomes" id="UP000319804">
    <property type="component" value="Unassembled WGS sequence"/>
</dbReference>
<feature type="compositionally biased region" description="Basic residues" evidence="1">
    <location>
        <begin position="39"/>
        <end position="49"/>
    </location>
</feature>
<proteinExistence type="predicted"/>
<dbReference type="RefSeq" id="WP_170214312.1">
    <property type="nucleotide sequence ID" value="NZ_BJNA01000098.1"/>
</dbReference>
<comment type="caution">
    <text evidence="2">The sequence shown here is derived from an EMBL/GenBank/DDBJ whole genome shotgun (WGS) entry which is preliminary data.</text>
</comment>
<evidence type="ECO:0000313" key="3">
    <source>
        <dbReference type="Proteomes" id="UP000319804"/>
    </source>
</evidence>
<protein>
    <submittedName>
        <fullName evidence="2">Uncharacterized protein</fullName>
    </submittedName>
</protein>
<keyword evidence="3" id="KW-1185">Reference proteome</keyword>
<feature type="region of interest" description="Disordered" evidence="1">
    <location>
        <begin position="38"/>
        <end position="58"/>
    </location>
</feature>
<evidence type="ECO:0000313" key="2">
    <source>
        <dbReference type="EMBL" id="TQN00735.1"/>
    </source>
</evidence>